<evidence type="ECO:0000313" key="4">
    <source>
        <dbReference type="EMBL" id="MDA7028153.1"/>
    </source>
</evidence>
<dbReference type="InterPro" id="IPR014940">
    <property type="entry name" value="BAAT_C"/>
</dbReference>
<dbReference type="InterPro" id="IPR016662">
    <property type="entry name" value="Acyl-CoA_thioEstase_long-chain"/>
</dbReference>
<dbReference type="Pfam" id="PF04775">
    <property type="entry name" value="Bile_Hydr_Trans"/>
    <property type="match status" value="1"/>
</dbReference>
<feature type="domain" description="BAAT/Acyl-CoA thioester hydrolase C-terminal" evidence="3">
    <location>
        <begin position="194"/>
        <end position="417"/>
    </location>
</feature>
<dbReference type="Proteomes" id="UP001211894">
    <property type="component" value="Unassembled WGS sequence"/>
</dbReference>
<dbReference type="EMBL" id="JAQKAB010000013">
    <property type="protein sequence ID" value="MDA7028153.1"/>
    <property type="molecule type" value="Genomic_DNA"/>
</dbReference>
<dbReference type="PANTHER" id="PTHR10824">
    <property type="entry name" value="ACYL-COENZYME A THIOESTERASE-RELATED"/>
    <property type="match status" value="1"/>
</dbReference>
<dbReference type="InterPro" id="IPR042490">
    <property type="entry name" value="Thio_Ohase/BAAT_N"/>
</dbReference>
<comment type="similarity">
    <text evidence="1">Belongs to the C/M/P thioester hydrolase family.</text>
</comment>
<dbReference type="PIRSF" id="PIRSF016521">
    <property type="entry name" value="Acyl-CoA_hydro"/>
    <property type="match status" value="1"/>
</dbReference>
<evidence type="ECO:0000259" key="2">
    <source>
        <dbReference type="Pfam" id="PF04775"/>
    </source>
</evidence>
<evidence type="ECO:0000256" key="1">
    <source>
        <dbReference type="ARBA" id="ARBA00006538"/>
    </source>
</evidence>
<comment type="caution">
    <text evidence="4">The sequence shown here is derived from an EMBL/GenBank/DDBJ whole genome shotgun (WGS) entry which is preliminary data.</text>
</comment>
<dbReference type="RefSeq" id="WP_271341970.1">
    <property type="nucleotide sequence ID" value="NZ_JAQKAB010000013.1"/>
</dbReference>
<dbReference type="GO" id="GO:0016787">
    <property type="term" value="F:hydrolase activity"/>
    <property type="evidence" value="ECO:0007669"/>
    <property type="project" value="UniProtKB-KW"/>
</dbReference>
<dbReference type="Gene3D" id="2.60.40.2240">
    <property type="entry name" value="Acyl-CoA thioester hydrolase/BAAT N-terminal domain"/>
    <property type="match status" value="1"/>
</dbReference>
<organism evidence="4 5">
    <name type="scientific">Bacillus changyiensis</name>
    <dbReference type="NCBI Taxonomy" id="3004103"/>
    <lineage>
        <taxon>Bacteria</taxon>
        <taxon>Bacillati</taxon>
        <taxon>Bacillota</taxon>
        <taxon>Bacilli</taxon>
        <taxon>Bacillales</taxon>
        <taxon>Bacillaceae</taxon>
        <taxon>Bacillus</taxon>
    </lineage>
</organism>
<accession>A0ABT4X7B0</accession>
<evidence type="ECO:0000259" key="3">
    <source>
        <dbReference type="Pfam" id="PF08840"/>
    </source>
</evidence>
<dbReference type="InterPro" id="IPR006862">
    <property type="entry name" value="Thio_Ohase/aa_AcTrfase"/>
</dbReference>
<dbReference type="SUPFAM" id="SSF53474">
    <property type="entry name" value="alpha/beta-Hydrolases"/>
    <property type="match status" value="1"/>
</dbReference>
<feature type="domain" description="Acyl-CoA thioester hydrolase/bile acid-CoA amino acid N-acetyltransferase" evidence="2">
    <location>
        <begin position="13"/>
        <end position="130"/>
    </location>
</feature>
<name>A0ABT4X7B0_9BACI</name>
<gene>
    <name evidence="4" type="ORF">PJ311_16390</name>
</gene>
<reference evidence="4 5" key="1">
    <citation type="submission" date="2023-01" db="EMBL/GenBank/DDBJ databases">
        <title>Bacillus changyiensis sp. nov., isolated from a coastal deposit.</title>
        <authorList>
            <person name="Xiao G."/>
            <person name="Lai Q."/>
            <person name="Hu Z."/>
            <person name="Shao Z."/>
        </authorList>
    </citation>
    <scope>NUCLEOTIDE SEQUENCE [LARGE SCALE GENOMIC DNA]</scope>
    <source>
        <strain evidence="4 5">CLL-7-23</strain>
    </source>
</reference>
<dbReference type="Gene3D" id="3.40.50.1820">
    <property type="entry name" value="alpha/beta hydrolase"/>
    <property type="match status" value="1"/>
</dbReference>
<dbReference type="InterPro" id="IPR029058">
    <property type="entry name" value="AB_hydrolase_fold"/>
</dbReference>
<dbReference type="Pfam" id="PF08840">
    <property type="entry name" value="BAAT_C"/>
    <property type="match status" value="1"/>
</dbReference>
<dbReference type="PANTHER" id="PTHR10824:SF4">
    <property type="entry name" value="ACYL-COENZYME A THIOESTERASE 1-LIKE"/>
    <property type="match status" value="1"/>
</dbReference>
<evidence type="ECO:0000313" key="5">
    <source>
        <dbReference type="Proteomes" id="UP001211894"/>
    </source>
</evidence>
<proteinExistence type="inferred from homology"/>
<keyword evidence="4" id="KW-0378">Hydrolase</keyword>
<protein>
    <submittedName>
        <fullName evidence="4">Acyl-CoA thioester hydrolase/BAAT C-terminal domain-containing protein</fullName>
    </submittedName>
</protein>
<sequence length="432" mass="48865">MIRLHIPLVSKWDEEINLKVQGLQPHDLIDIMVSVKDDANITWKSYAIFQANEFGVVDPRVMAPLNGTYDGQEQMGLFWSMKAIGSSHSFQKKTVHPSRYRIEIKQNENTIVSQDVKRVLLSGTTCRQEVGGDGWTGTFFRPLSVERPPIIIVVGGSDGGLDETIAALLSNHGYATLALPYFQYKQLPKQLVEIPLEYFQDVITWIFHQEGINHKKMGIFGRSKGGELALLIASHFPEVRFVVSHVGGGIIFQGVGLKNFRKTSSWSLNGTPLAFAPLELLRPSQLWKYLKQKITRQPQVFVQLYQQAIQHLKDDHPSIIKVEHIKGPILLTSSTDDAVWPSRLMSEKVVKRLKLSGYQHFVQHVCFENAGHHIRPPYFPTTARQSQNVIYGGETVSDARASQKFWEELLLFLEKVTSSSSSKEYHESSADE</sequence>
<keyword evidence="5" id="KW-1185">Reference proteome</keyword>